<reference evidence="2" key="2">
    <citation type="submission" date="2020-08" db="EMBL/GenBank/DDBJ databases">
        <authorList>
            <person name="Chen M."/>
            <person name="Teng W."/>
            <person name="Zhao L."/>
            <person name="Hu C."/>
            <person name="Zhou Y."/>
            <person name="Han B."/>
            <person name="Song L."/>
            <person name="Shu W."/>
        </authorList>
    </citation>
    <scope>NUCLEOTIDE SEQUENCE</scope>
    <source>
        <strain evidence="2">FACHB-1375</strain>
    </source>
</reference>
<reference evidence="2" key="1">
    <citation type="journal article" date="2015" name="ISME J.">
        <title>Draft Genome Sequence of Streptomyces incarnatus NRRL8089, which Produces the Nucleoside Antibiotic Sinefungin.</title>
        <authorList>
            <person name="Oshima K."/>
            <person name="Hattori M."/>
            <person name="Shimizu H."/>
            <person name="Fukuda K."/>
            <person name="Nemoto M."/>
            <person name="Inagaki K."/>
            <person name="Tamura T."/>
        </authorList>
    </citation>
    <scope>NUCLEOTIDE SEQUENCE</scope>
    <source>
        <strain evidence="2">FACHB-1375</strain>
    </source>
</reference>
<dbReference type="EMBL" id="JACJPW010000018">
    <property type="protein sequence ID" value="MBD2181262.1"/>
    <property type="molecule type" value="Genomic_DNA"/>
</dbReference>
<sequence>MNSDIKYEVKVEREGYLILLEREPSGAVCCLCPSEYAPNSRCATGVMVLPQCPPSEYATFGSDEVGREQILALITQELPPLDWLDKSKDEALELEREDLYGLLEYVEKYPDSQVLYTEYTVTQS</sequence>
<keyword evidence="3" id="KW-1185">Reference proteome</keyword>
<name>A0A926VCE9_9CYAN</name>
<proteinExistence type="predicted"/>
<protein>
    <submittedName>
        <fullName evidence="2">DUF4384 domain-containing protein</fullName>
    </submittedName>
</protein>
<gene>
    <name evidence="2" type="ORF">H6G03_09120</name>
</gene>
<organism evidence="2 3">
    <name type="scientific">Aerosakkonema funiforme FACHB-1375</name>
    <dbReference type="NCBI Taxonomy" id="2949571"/>
    <lineage>
        <taxon>Bacteria</taxon>
        <taxon>Bacillati</taxon>
        <taxon>Cyanobacteriota</taxon>
        <taxon>Cyanophyceae</taxon>
        <taxon>Oscillatoriophycideae</taxon>
        <taxon>Aerosakkonematales</taxon>
        <taxon>Aerosakkonemataceae</taxon>
        <taxon>Aerosakkonema</taxon>
    </lineage>
</organism>
<evidence type="ECO:0000313" key="2">
    <source>
        <dbReference type="EMBL" id="MBD2181262.1"/>
    </source>
</evidence>
<dbReference type="Pfam" id="PF14326">
    <property type="entry name" value="DUF4384"/>
    <property type="match status" value="1"/>
</dbReference>
<evidence type="ECO:0000313" key="3">
    <source>
        <dbReference type="Proteomes" id="UP000641646"/>
    </source>
</evidence>
<dbReference type="Proteomes" id="UP000641646">
    <property type="component" value="Unassembled WGS sequence"/>
</dbReference>
<dbReference type="InterPro" id="IPR025493">
    <property type="entry name" value="DUF4384"/>
</dbReference>
<comment type="caution">
    <text evidence="2">The sequence shown here is derived from an EMBL/GenBank/DDBJ whole genome shotgun (WGS) entry which is preliminary data.</text>
</comment>
<evidence type="ECO:0000259" key="1">
    <source>
        <dbReference type="Pfam" id="PF14326"/>
    </source>
</evidence>
<accession>A0A926VCE9</accession>
<feature type="domain" description="DUF4384" evidence="1">
    <location>
        <begin position="3"/>
        <end position="76"/>
    </location>
</feature>
<dbReference type="AlphaFoldDB" id="A0A926VCE9"/>